<evidence type="ECO:0000313" key="12">
    <source>
        <dbReference type="Proteomes" id="UP000033664"/>
    </source>
</evidence>
<feature type="domain" description="Sigma-54 factor interaction" evidence="9">
    <location>
        <begin position="145"/>
        <end position="374"/>
    </location>
</feature>
<dbReference type="PROSITE" id="PS50110">
    <property type="entry name" value="RESPONSE_REGULATORY"/>
    <property type="match status" value="1"/>
</dbReference>
<dbReference type="SUPFAM" id="SSF52172">
    <property type="entry name" value="CheY-like"/>
    <property type="match status" value="1"/>
</dbReference>
<keyword evidence="7" id="KW-0804">Transcription</keyword>
<dbReference type="EMBL" id="JXXZ01000001">
    <property type="protein sequence ID" value="KJZ02206.1"/>
    <property type="molecule type" value="Genomic_DNA"/>
</dbReference>
<dbReference type="SUPFAM" id="SSF46689">
    <property type="entry name" value="Homeodomain-like"/>
    <property type="match status" value="1"/>
</dbReference>
<reference evidence="11 12" key="1">
    <citation type="journal article" date="2015" name="BMC Genomics">
        <title>Genome mining reveals unlocked bioactive potential of marine Gram-negative bacteria.</title>
        <authorList>
            <person name="Machado H."/>
            <person name="Sonnenschein E.C."/>
            <person name="Melchiorsen J."/>
            <person name="Gram L."/>
        </authorList>
    </citation>
    <scope>NUCLEOTIDE SEQUENCE [LARGE SCALE GENOMIC DNA]</scope>
    <source>
        <strain evidence="11 12">S3137</strain>
    </source>
</reference>
<evidence type="ECO:0000256" key="5">
    <source>
        <dbReference type="ARBA" id="ARBA00023015"/>
    </source>
</evidence>
<evidence type="ECO:0000259" key="10">
    <source>
        <dbReference type="PROSITE" id="PS50110"/>
    </source>
</evidence>
<dbReference type="InterPro" id="IPR025662">
    <property type="entry name" value="Sigma_54_int_dom_ATP-bd_1"/>
</dbReference>
<evidence type="ECO:0000256" key="4">
    <source>
        <dbReference type="ARBA" id="ARBA00023012"/>
    </source>
</evidence>
<keyword evidence="6" id="KW-0238">DNA-binding</keyword>
<keyword evidence="4" id="KW-0902">Two-component regulatory system</keyword>
<dbReference type="PROSITE" id="PS00675">
    <property type="entry name" value="SIGMA54_INTERACT_1"/>
    <property type="match status" value="1"/>
</dbReference>
<keyword evidence="3" id="KW-0067">ATP-binding</keyword>
<evidence type="ECO:0000256" key="6">
    <source>
        <dbReference type="ARBA" id="ARBA00023125"/>
    </source>
</evidence>
<evidence type="ECO:0000256" key="3">
    <source>
        <dbReference type="ARBA" id="ARBA00022840"/>
    </source>
</evidence>
<dbReference type="Pfam" id="PF00072">
    <property type="entry name" value="Response_reg"/>
    <property type="match status" value="1"/>
</dbReference>
<dbReference type="Pfam" id="PF00158">
    <property type="entry name" value="Sigma54_activat"/>
    <property type="match status" value="1"/>
</dbReference>
<comment type="caution">
    <text evidence="11">The sequence shown here is derived from an EMBL/GenBank/DDBJ whole genome shotgun (WGS) entry which is preliminary data.</text>
</comment>
<dbReference type="SMART" id="SM00448">
    <property type="entry name" value="REC"/>
    <property type="match status" value="1"/>
</dbReference>
<dbReference type="InterPro" id="IPR001789">
    <property type="entry name" value="Sig_transdc_resp-reg_receiver"/>
</dbReference>
<dbReference type="Gene3D" id="3.40.50.2300">
    <property type="match status" value="1"/>
</dbReference>
<dbReference type="SUPFAM" id="SSF52540">
    <property type="entry name" value="P-loop containing nucleoside triphosphate hydrolases"/>
    <property type="match status" value="1"/>
</dbReference>
<name>A0A0F4Q3D5_9GAMM</name>
<dbReference type="PATRIC" id="fig|151081.8.peg.1295"/>
<accession>A0A0F4Q3D5</accession>
<sequence length="451" mass="50462">MSNAQTIYVIDDEPSIRDSLKQLLELEGYQVVCFDDANKALHKLNRSFAGVVLSDINMPKLDGLAFLQQVQQFDSELPVVFLTGYADVSTAVKAMQQGAYDLFEKPVNEQLLDCLARALDKRKLVLENRQLKRQIEHHCAPGVRILGETPQIQQMMQLLDAIRDTPADVLIEGETGTGKELVARYLHEHGDRSQGHFVAINCGAIPEELIESELFGAASGAYTGANQAREGKFAYANGGTVFLDEIEAMSASLQVKLLRVLEERQVTPVGSNQSIDLDMRVIAATKVDLQTLVDTGQFRADLFFRLNLLKVPIPALRQRKADIPLLYQHFLSIAATRFHKPSMALTEPLRAQLIQYDWPGNVRELRNHAERTVLLGEQLATHSIQALESQQEVLSLAQKVAYYEQSLIEDALAQSQGSIKQTMALLQIPRKTLYDKMAKYQLTRASYTEPN</sequence>
<evidence type="ECO:0000256" key="7">
    <source>
        <dbReference type="ARBA" id="ARBA00023163"/>
    </source>
</evidence>
<evidence type="ECO:0000259" key="9">
    <source>
        <dbReference type="PROSITE" id="PS50045"/>
    </source>
</evidence>
<dbReference type="CDD" id="cd00009">
    <property type="entry name" value="AAA"/>
    <property type="match status" value="1"/>
</dbReference>
<dbReference type="GeneID" id="58226978"/>
<keyword evidence="1 8" id="KW-0597">Phosphoprotein</keyword>
<evidence type="ECO:0000256" key="8">
    <source>
        <dbReference type="PROSITE-ProRule" id="PRU00169"/>
    </source>
</evidence>
<dbReference type="InterPro" id="IPR009057">
    <property type="entry name" value="Homeodomain-like_sf"/>
</dbReference>
<dbReference type="OrthoDB" id="9804019at2"/>
<dbReference type="InterPro" id="IPR025943">
    <property type="entry name" value="Sigma_54_int_dom_ATP-bd_2"/>
</dbReference>
<gene>
    <name evidence="11" type="ORF">TW72_00565</name>
</gene>
<dbReference type="Pfam" id="PF25601">
    <property type="entry name" value="AAA_lid_14"/>
    <property type="match status" value="1"/>
</dbReference>
<dbReference type="PANTHER" id="PTHR32071">
    <property type="entry name" value="TRANSCRIPTIONAL REGULATORY PROTEIN"/>
    <property type="match status" value="1"/>
</dbReference>
<dbReference type="InterPro" id="IPR025944">
    <property type="entry name" value="Sigma_54_int_dom_CS"/>
</dbReference>
<dbReference type="eggNOG" id="COG2204">
    <property type="taxonomic scope" value="Bacteria"/>
</dbReference>
<dbReference type="GO" id="GO:0005524">
    <property type="term" value="F:ATP binding"/>
    <property type="evidence" value="ECO:0007669"/>
    <property type="project" value="UniProtKB-KW"/>
</dbReference>
<dbReference type="PROSITE" id="PS00676">
    <property type="entry name" value="SIGMA54_INTERACT_2"/>
    <property type="match status" value="1"/>
</dbReference>
<protein>
    <submittedName>
        <fullName evidence="11">C4-dicarboxylate ABC transporter</fullName>
    </submittedName>
</protein>
<dbReference type="InterPro" id="IPR027417">
    <property type="entry name" value="P-loop_NTPase"/>
</dbReference>
<dbReference type="RefSeq" id="WP_045978953.1">
    <property type="nucleotide sequence ID" value="NZ_JXXY01000005.1"/>
</dbReference>
<dbReference type="InterPro" id="IPR002078">
    <property type="entry name" value="Sigma_54_int"/>
</dbReference>
<keyword evidence="12" id="KW-1185">Reference proteome</keyword>
<dbReference type="PANTHER" id="PTHR32071:SF57">
    <property type="entry name" value="C4-DICARBOXYLATE TRANSPORT TRANSCRIPTIONAL REGULATORY PROTEIN DCTD"/>
    <property type="match status" value="1"/>
</dbReference>
<feature type="domain" description="Response regulatory" evidence="10">
    <location>
        <begin position="6"/>
        <end position="120"/>
    </location>
</feature>
<dbReference type="FunFam" id="3.40.50.2300:FF:000018">
    <property type="entry name" value="DNA-binding transcriptional regulator NtrC"/>
    <property type="match status" value="1"/>
</dbReference>
<dbReference type="Pfam" id="PF02954">
    <property type="entry name" value="HTH_8"/>
    <property type="match status" value="1"/>
</dbReference>
<dbReference type="Gene3D" id="1.10.10.60">
    <property type="entry name" value="Homeodomain-like"/>
    <property type="match status" value="1"/>
</dbReference>
<dbReference type="PROSITE" id="PS50045">
    <property type="entry name" value="SIGMA54_INTERACT_4"/>
    <property type="match status" value="1"/>
</dbReference>
<organism evidence="11 12">
    <name type="scientific">Pseudoalteromonas ruthenica</name>
    <dbReference type="NCBI Taxonomy" id="151081"/>
    <lineage>
        <taxon>Bacteria</taxon>
        <taxon>Pseudomonadati</taxon>
        <taxon>Pseudomonadota</taxon>
        <taxon>Gammaproteobacteria</taxon>
        <taxon>Alteromonadales</taxon>
        <taxon>Pseudoalteromonadaceae</taxon>
        <taxon>Pseudoalteromonas</taxon>
    </lineage>
</organism>
<dbReference type="InterPro" id="IPR011006">
    <property type="entry name" value="CheY-like_superfamily"/>
</dbReference>
<evidence type="ECO:0000256" key="2">
    <source>
        <dbReference type="ARBA" id="ARBA00022741"/>
    </source>
</evidence>
<dbReference type="Gene3D" id="3.40.50.300">
    <property type="entry name" value="P-loop containing nucleotide triphosphate hydrolases"/>
    <property type="match status" value="1"/>
</dbReference>
<dbReference type="InterPro" id="IPR058031">
    <property type="entry name" value="AAA_lid_NorR"/>
</dbReference>
<evidence type="ECO:0000256" key="1">
    <source>
        <dbReference type="ARBA" id="ARBA00022553"/>
    </source>
</evidence>
<feature type="modified residue" description="4-aspartylphosphate" evidence="8">
    <location>
        <position position="55"/>
    </location>
</feature>
<dbReference type="FunFam" id="3.40.50.300:FF:000006">
    <property type="entry name" value="DNA-binding transcriptional regulator NtrC"/>
    <property type="match status" value="1"/>
</dbReference>
<dbReference type="InterPro" id="IPR003593">
    <property type="entry name" value="AAA+_ATPase"/>
</dbReference>
<dbReference type="PROSITE" id="PS00688">
    <property type="entry name" value="SIGMA54_INTERACT_3"/>
    <property type="match status" value="1"/>
</dbReference>
<dbReference type="GO" id="GO:0006355">
    <property type="term" value="P:regulation of DNA-templated transcription"/>
    <property type="evidence" value="ECO:0007669"/>
    <property type="project" value="InterPro"/>
</dbReference>
<dbReference type="SMART" id="SM00382">
    <property type="entry name" value="AAA"/>
    <property type="match status" value="1"/>
</dbReference>
<dbReference type="AlphaFoldDB" id="A0A0F4Q3D5"/>
<dbReference type="Gene3D" id="1.10.8.60">
    <property type="match status" value="1"/>
</dbReference>
<dbReference type="InterPro" id="IPR002197">
    <property type="entry name" value="HTH_Fis"/>
</dbReference>
<keyword evidence="2" id="KW-0547">Nucleotide-binding</keyword>
<dbReference type="GO" id="GO:0043565">
    <property type="term" value="F:sequence-specific DNA binding"/>
    <property type="evidence" value="ECO:0007669"/>
    <property type="project" value="InterPro"/>
</dbReference>
<dbReference type="GO" id="GO:0000160">
    <property type="term" value="P:phosphorelay signal transduction system"/>
    <property type="evidence" value="ECO:0007669"/>
    <property type="project" value="UniProtKB-KW"/>
</dbReference>
<keyword evidence="5" id="KW-0805">Transcription regulation</keyword>
<dbReference type="Proteomes" id="UP000033664">
    <property type="component" value="Unassembled WGS sequence"/>
</dbReference>
<proteinExistence type="predicted"/>
<dbReference type="CDD" id="cd17549">
    <property type="entry name" value="REC_DctD-like"/>
    <property type="match status" value="1"/>
</dbReference>
<evidence type="ECO:0000313" key="11">
    <source>
        <dbReference type="EMBL" id="KJZ02206.1"/>
    </source>
</evidence>